<dbReference type="HOGENOM" id="CLU_2501954_0_0_1"/>
<accession>A2YU76</accession>
<dbReference type="Proteomes" id="UP000007015">
    <property type="component" value="Chromosome 8"/>
</dbReference>
<evidence type="ECO:0000256" key="1">
    <source>
        <dbReference type="SAM" id="MobiDB-lite"/>
    </source>
</evidence>
<proteinExistence type="predicted"/>
<gene>
    <name evidence="2" type="ORF">OsI_28886</name>
</gene>
<organism evidence="2 3">
    <name type="scientific">Oryza sativa subsp. indica</name>
    <name type="common">Rice</name>
    <dbReference type="NCBI Taxonomy" id="39946"/>
    <lineage>
        <taxon>Eukaryota</taxon>
        <taxon>Viridiplantae</taxon>
        <taxon>Streptophyta</taxon>
        <taxon>Embryophyta</taxon>
        <taxon>Tracheophyta</taxon>
        <taxon>Spermatophyta</taxon>
        <taxon>Magnoliopsida</taxon>
        <taxon>Liliopsida</taxon>
        <taxon>Poales</taxon>
        <taxon>Poaceae</taxon>
        <taxon>BOP clade</taxon>
        <taxon>Oryzoideae</taxon>
        <taxon>Oryzeae</taxon>
        <taxon>Oryzinae</taxon>
        <taxon>Oryza</taxon>
        <taxon>Oryza sativa</taxon>
    </lineage>
</organism>
<keyword evidence="3" id="KW-1185">Reference proteome</keyword>
<dbReference type="Gramene" id="BGIOSGA028497-TA">
    <property type="protein sequence ID" value="BGIOSGA028497-PA"/>
    <property type="gene ID" value="BGIOSGA028497"/>
</dbReference>
<evidence type="ECO:0000313" key="2">
    <source>
        <dbReference type="EMBL" id="EAZ06637.1"/>
    </source>
</evidence>
<dbReference type="EMBL" id="CM000133">
    <property type="protein sequence ID" value="EAZ06637.1"/>
    <property type="molecule type" value="Genomic_DNA"/>
</dbReference>
<name>A2YU76_ORYSI</name>
<protein>
    <submittedName>
        <fullName evidence="2">Uncharacterized protein</fullName>
    </submittedName>
</protein>
<reference evidence="2 3" key="1">
    <citation type="journal article" date="2005" name="PLoS Biol.">
        <title>The genomes of Oryza sativa: a history of duplications.</title>
        <authorList>
            <person name="Yu J."/>
            <person name="Wang J."/>
            <person name="Lin W."/>
            <person name="Li S."/>
            <person name="Li H."/>
            <person name="Zhou J."/>
            <person name="Ni P."/>
            <person name="Dong W."/>
            <person name="Hu S."/>
            <person name="Zeng C."/>
            <person name="Zhang J."/>
            <person name="Zhang Y."/>
            <person name="Li R."/>
            <person name="Xu Z."/>
            <person name="Li S."/>
            <person name="Li X."/>
            <person name="Zheng H."/>
            <person name="Cong L."/>
            <person name="Lin L."/>
            <person name="Yin J."/>
            <person name="Geng J."/>
            <person name="Li G."/>
            <person name="Shi J."/>
            <person name="Liu J."/>
            <person name="Lv H."/>
            <person name="Li J."/>
            <person name="Wang J."/>
            <person name="Deng Y."/>
            <person name="Ran L."/>
            <person name="Shi X."/>
            <person name="Wang X."/>
            <person name="Wu Q."/>
            <person name="Li C."/>
            <person name="Ren X."/>
            <person name="Wang J."/>
            <person name="Wang X."/>
            <person name="Li D."/>
            <person name="Liu D."/>
            <person name="Zhang X."/>
            <person name="Ji Z."/>
            <person name="Zhao W."/>
            <person name="Sun Y."/>
            <person name="Zhang Z."/>
            <person name="Bao J."/>
            <person name="Han Y."/>
            <person name="Dong L."/>
            <person name="Ji J."/>
            <person name="Chen P."/>
            <person name="Wu S."/>
            <person name="Liu J."/>
            <person name="Xiao Y."/>
            <person name="Bu D."/>
            <person name="Tan J."/>
            <person name="Yang L."/>
            <person name="Ye C."/>
            <person name="Zhang J."/>
            <person name="Xu J."/>
            <person name="Zhou Y."/>
            <person name="Yu Y."/>
            <person name="Zhang B."/>
            <person name="Zhuang S."/>
            <person name="Wei H."/>
            <person name="Liu B."/>
            <person name="Lei M."/>
            <person name="Yu H."/>
            <person name="Li Y."/>
            <person name="Xu H."/>
            <person name="Wei S."/>
            <person name="He X."/>
            <person name="Fang L."/>
            <person name="Zhang Z."/>
            <person name="Zhang Y."/>
            <person name="Huang X."/>
            <person name="Su Z."/>
            <person name="Tong W."/>
            <person name="Li J."/>
            <person name="Tong Z."/>
            <person name="Li S."/>
            <person name="Ye J."/>
            <person name="Wang L."/>
            <person name="Fang L."/>
            <person name="Lei T."/>
            <person name="Chen C."/>
            <person name="Chen H."/>
            <person name="Xu Z."/>
            <person name="Li H."/>
            <person name="Huang H."/>
            <person name="Zhang F."/>
            <person name="Xu H."/>
            <person name="Li N."/>
            <person name="Zhao C."/>
            <person name="Li S."/>
            <person name="Dong L."/>
            <person name="Huang Y."/>
            <person name="Li L."/>
            <person name="Xi Y."/>
            <person name="Qi Q."/>
            <person name="Li W."/>
            <person name="Zhang B."/>
            <person name="Hu W."/>
            <person name="Zhang Y."/>
            <person name="Tian X."/>
            <person name="Jiao Y."/>
            <person name="Liang X."/>
            <person name="Jin J."/>
            <person name="Gao L."/>
            <person name="Zheng W."/>
            <person name="Hao B."/>
            <person name="Liu S."/>
            <person name="Wang W."/>
            <person name="Yuan L."/>
            <person name="Cao M."/>
            <person name="McDermott J."/>
            <person name="Samudrala R."/>
            <person name="Wang J."/>
            <person name="Wong G.K."/>
            <person name="Yang H."/>
        </authorList>
    </citation>
    <scope>NUCLEOTIDE SEQUENCE [LARGE SCALE GENOMIC DNA]</scope>
    <source>
        <strain evidence="3">cv. 93-11</strain>
    </source>
</reference>
<evidence type="ECO:0000313" key="3">
    <source>
        <dbReference type="Proteomes" id="UP000007015"/>
    </source>
</evidence>
<dbReference type="AlphaFoldDB" id="A2YU76"/>
<sequence length="86" mass="8883">MAPQVMESEVVARALLLLVEAHLGGRAAIPLDSLAIAAHLLCRQEPSALISYLRAEKMETKNGANEVGRRAAPAGGGGGRTASTYG</sequence>
<feature type="region of interest" description="Disordered" evidence="1">
    <location>
        <begin position="64"/>
        <end position="86"/>
    </location>
</feature>